<dbReference type="GO" id="GO:0003676">
    <property type="term" value="F:nucleic acid binding"/>
    <property type="evidence" value="ECO:0007669"/>
    <property type="project" value="InterPro"/>
</dbReference>
<feature type="region of interest" description="Disordered" evidence="2">
    <location>
        <begin position="1178"/>
        <end position="1197"/>
    </location>
</feature>
<feature type="compositionally biased region" description="Polar residues" evidence="2">
    <location>
        <begin position="1129"/>
        <end position="1138"/>
    </location>
</feature>
<comment type="caution">
    <text evidence="4">The sequence shown here is derived from an EMBL/GenBank/DDBJ whole genome shotgun (WGS) entry which is preliminary data.</text>
</comment>
<evidence type="ECO:0000256" key="1">
    <source>
        <dbReference type="PROSITE-ProRule" id="PRU00047"/>
    </source>
</evidence>
<feature type="domain" description="CCHC-type" evidence="3">
    <location>
        <begin position="1154"/>
        <end position="1169"/>
    </location>
</feature>
<organism evidence="4">
    <name type="scientific">Tanacetum cinerariifolium</name>
    <name type="common">Dalmatian daisy</name>
    <name type="synonym">Chrysanthemum cinerariifolium</name>
    <dbReference type="NCBI Taxonomy" id="118510"/>
    <lineage>
        <taxon>Eukaryota</taxon>
        <taxon>Viridiplantae</taxon>
        <taxon>Streptophyta</taxon>
        <taxon>Embryophyta</taxon>
        <taxon>Tracheophyta</taxon>
        <taxon>Spermatophyta</taxon>
        <taxon>Magnoliopsida</taxon>
        <taxon>eudicotyledons</taxon>
        <taxon>Gunneridae</taxon>
        <taxon>Pentapetalae</taxon>
        <taxon>asterids</taxon>
        <taxon>campanulids</taxon>
        <taxon>Asterales</taxon>
        <taxon>Asteraceae</taxon>
        <taxon>Asteroideae</taxon>
        <taxon>Anthemideae</taxon>
        <taxon>Anthemidinae</taxon>
        <taxon>Tanacetum</taxon>
    </lineage>
</organism>
<dbReference type="GO" id="GO:0008270">
    <property type="term" value="F:zinc ion binding"/>
    <property type="evidence" value="ECO:0007669"/>
    <property type="project" value="UniProtKB-KW"/>
</dbReference>
<keyword evidence="1" id="KW-0863">Zinc-finger</keyword>
<dbReference type="InterPro" id="IPR001878">
    <property type="entry name" value="Znf_CCHC"/>
</dbReference>
<sequence>ETDKGPASESSAKKKRRIVAITTEDIQKRRNDVKARTTLLLALPDEHQLRFNKYETAKELWEAILKAFGGNEATKKTKKNQLKMQYGNFKAEGSETLKQTFNRLGVTDFASWQQRIRLYYWGKENGVNILKSIDKGPFQMRMFRETLTEEEEGALHLGPERPRVHSDLSPEEMDQYNANIRATNILLQVLPKDIYTLINYYTNVKDIWDNVKMLLEGEQDNVVDEDMDEQPVQDLALNIDNVFEADDCDAFDSDIDEAPTAQTMFMANLSSSSYDSDILSEVHDHDHYQDDVCEHHEVHEIHDDVQPNYVVDSHDDYTSDSNMILYDQYVKENAVPVVQSNVSSVSNDGYMMILNDMQEHPAQHVFVTTRNNVVDKSLVAELATYKEQVELYERRAKFELTKKEQKIDDQLRIVITDRNIKEENLKKELHSVKIQLTSTINHDKSMVAEVTSLKKNFKQKENKHLEEFLDMKAFKEKLRIKYTNKTSLFKQFTCCANQSLIMMNRTSGHEIIKTNHVPAIVHNSEKTLEIAEITRKKMNDKMKDPKCVQKKVKIEPHDYSKENYLATFTPHKQLTPKQIFWSKDLLKTETEALKEQTIASKPIKALTVKHDEIERKNLLIANDNLITDFLSKDVFYTATDSVLTVSRFSDMHEALNAAQKRIAELKFENFNLQKRFKMMVTMYAIDIKPIPLHIRNNWEVHLDYLKHLKKSVETLREIVEDRRKMPLLEEKRSHCQKDCTAINDKKKLPVNDGSYTNKYKTAKELWAAILKTFDGNKATKKTKKNLLKQQYGNFKAVGSETLEQTFNRLQVIVGQLLSDLNTMSLDDLYNHLKVYESEVQKKTEPHSQNMAFISSAKHSSRNKDGNTACVPTAVTNVPTASASIDEDDMEEMDIKWNMALLSMRAYKLWKKTGKKISIQGSDVARFNKSKGSKAEEQDPKALMAIDGVGWDWSYMANEEDDHALVADEVVPTEFSLMANTSAESKVFDNSLCSKDCLLIASKDLDNLIKSQRSDKNKEGLGYTTVPPPTAQLYLSSKKDLSWTGLPECADDTVTDYSRPSPTVESTSEEDQNRNPSVSDNVASPVTTKPFIKFVKPKDSQSESKTDKNESHKKPPVKYAKQYNKKPNVRGNQRNWNNLKSHQLGPDFVMKKKACFNCGNFNHLAYDCRKTIKKNFTPKPIAHRPYRPSQRPVRTNINDAKPNRTIFNKQTHSYANRPVHRTSAVRSPYRAPWVLTINRNYPPVNRKFSTGSRNFPTANRKFSTASRKFPTGSIKSSTADMGMKGKAVKPFACWFWKPSQNPSNKGPKNNSVSVMFKKYTYIDTQGRLKSVLAWVPKEN</sequence>
<evidence type="ECO:0000313" key="4">
    <source>
        <dbReference type="EMBL" id="GEY99788.1"/>
    </source>
</evidence>
<keyword evidence="1" id="KW-0479">Metal-binding</keyword>
<gene>
    <name evidence="4" type="ORF">Tci_471762</name>
</gene>
<dbReference type="SMART" id="SM00343">
    <property type="entry name" value="ZnF_C2HC"/>
    <property type="match status" value="1"/>
</dbReference>
<dbReference type="InterPro" id="IPR036875">
    <property type="entry name" value="Znf_CCHC_sf"/>
</dbReference>
<feature type="region of interest" description="Disordered" evidence="2">
    <location>
        <begin position="1049"/>
        <end position="1138"/>
    </location>
</feature>
<evidence type="ECO:0000259" key="3">
    <source>
        <dbReference type="PROSITE" id="PS50158"/>
    </source>
</evidence>
<accession>A0A699I0C3</accession>
<dbReference type="SUPFAM" id="SSF57756">
    <property type="entry name" value="Retrovirus zinc finger-like domains"/>
    <property type="match status" value="1"/>
</dbReference>
<feature type="compositionally biased region" description="Polar residues" evidence="2">
    <location>
        <begin position="1073"/>
        <end position="1086"/>
    </location>
</feature>
<name>A0A699I0C3_TANCI</name>
<dbReference type="PROSITE" id="PS50158">
    <property type="entry name" value="ZF_CCHC"/>
    <property type="match status" value="1"/>
</dbReference>
<evidence type="ECO:0000256" key="2">
    <source>
        <dbReference type="SAM" id="MobiDB-lite"/>
    </source>
</evidence>
<proteinExistence type="predicted"/>
<feature type="compositionally biased region" description="Basic and acidic residues" evidence="2">
    <location>
        <begin position="1095"/>
        <end position="1112"/>
    </location>
</feature>
<protein>
    <recommendedName>
        <fullName evidence="3">CCHC-type domain-containing protein</fullName>
    </recommendedName>
</protein>
<feature type="compositionally biased region" description="Polar residues" evidence="2">
    <location>
        <begin position="1054"/>
        <end position="1065"/>
    </location>
</feature>
<dbReference type="EMBL" id="BKCJ010230376">
    <property type="protein sequence ID" value="GEY99788.1"/>
    <property type="molecule type" value="Genomic_DNA"/>
</dbReference>
<feature type="non-terminal residue" evidence="4">
    <location>
        <position position="1"/>
    </location>
</feature>
<dbReference type="Pfam" id="PF14223">
    <property type="entry name" value="Retrotran_gag_2"/>
    <property type="match status" value="1"/>
</dbReference>
<reference evidence="4" key="1">
    <citation type="journal article" date="2019" name="Sci. Rep.">
        <title>Draft genome of Tanacetum cinerariifolium, the natural source of mosquito coil.</title>
        <authorList>
            <person name="Yamashiro T."/>
            <person name="Shiraishi A."/>
            <person name="Satake H."/>
            <person name="Nakayama K."/>
        </authorList>
    </citation>
    <scope>NUCLEOTIDE SEQUENCE</scope>
</reference>
<keyword evidence="1" id="KW-0862">Zinc</keyword>